<reference evidence="8" key="1">
    <citation type="submission" date="2021-01" db="EMBL/GenBank/DDBJ databases">
        <authorList>
            <person name="Corre E."/>
            <person name="Pelletier E."/>
            <person name="Niang G."/>
            <person name="Scheremetjew M."/>
            <person name="Finn R."/>
            <person name="Kale V."/>
            <person name="Holt S."/>
            <person name="Cochrane G."/>
            <person name="Meng A."/>
            <person name="Brown T."/>
            <person name="Cohen L."/>
        </authorList>
    </citation>
    <scope>NUCLEOTIDE SEQUENCE</scope>
    <source>
        <strain evidence="8">308</strain>
    </source>
</reference>
<dbReference type="InterPro" id="IPR001048">
    <property type="entry name" value="Asp/Glu/Uridylate_kinase"/>
</dbReference>
<dbReference type="Gene3D" id="3.40.1160.10">
    <property type="entry name" value="Acetylglutamate kinase-like"/>
    <property type="match status" value="1"/>
</dbReference>
<dbReference type="PIRSF" id="PIRSF000423">
    <property type="entry name" value="ArgA"/>
    <property type="match status" value="1"/>
</dbReference>
<organism evidence="8">
    <name type="scientific">Corethron hystrix</name>
    <dbReference type="NCBI Taxonomy" id="216773"/>
    <lineage>
        <taxon>Eukaryota</taxon>
        <taxon>Sar</taxon>
        <taxon>Stramenopiles</taxon>
        <taxon>Ochrophyta</taxon>
        <taxon>Bacillariophyta</taxon>
        <taxon>Coscinodiscophyceae</taxon>
        <taxon>Corethrophycidae</taxon>
        <taxon>Corethrales</taxon>
        <taxon>Corethraceae</taxon>
        <taxon>Corethron</taxon>
    </lineage>
</organism>
<dbReference type="EMBL" id="HBFR01023929">
    <property type="protein sequence ID" value="CAD8889959.1"/>
    <property type="molecule type" value="Transcribed_RNA"/>
</dbReference>
<dbReference type="GO" id="GO:0006526">
    <property type="term" value="P:L-arginine biosynthetic process"/>
    <property type="evidence" value="ECO:0007669"/>
    <property type="project" value="UniProtKB-UniPathway"/>
</dbReference>
<gene>
    <name evidence="8" type="ORF">CHYS00102_LOCUS17163</name>
    <name evidence="9" type="ORF">CHYS00102_LOCUS17164</name>
</gene>
<comment type="catalytic activity">
    <reaction evidence="6">
        <text>L-glutamate + acetyl-CoA = N-acetyl-L-glutamate + CoA + H(+)</text>
        <dbReference type="Rhea" id="RHEA:24292"/>
        <dbReference type="ChEBI" id="CHEBI:15378"/>
        <dbReference type="ChEBI" id="CHEBI:29985"/>
        <dbReference type="ChEBI" id="CHEBI:44337"/>
        <dbReference type="ChEBI" id="CHEBI:57287"/>
        <dbReference type="ChEBI" id="CHEBI:57288"/>
        <dbReference type="EC" id="2.3.1.1"/>
    </reaction>
</comment>
<dbReference type="PROSITE" id="PS51186">
    <property type="entry name" value="GNAT"/>
    <property type="match status" value="1"/>
</dbReference>
<sequence length="446" mass="50640">MVFHIPGELFEWEGFKNLIDDIALTWLLGIKLVLVVGCRSLVDRQLQSMNIETKRHNGRRVTDRDTLDVVKTQAGYARFEIERLLGRALNHGGNRNDKSQKANVVSGNFYTSQPLGVLNGVDFEFSGKIRRIDIDKVHQAHKNSDVVVMTNLGVSPSGELFNMYSECIAAKVAGELQASKVFYLTTKKDVVFKDSINRVVHSLQASEAKDMLLCNNVSLSKQKVIIENESENLPIENEVLEKIGWSVLALENGVKRAHIVCPEDGSILEEIYTVNGSGLLISKDLYEGVRQATSNDTLKIYGLIQPLVDAGVLAKRTKRMIEDDINSYYVLTRDSHIVACGQLHFLGNRNAEICFIASSENSICRDKDVMLGYLERLCFEQGSETIFVLSTQTMQWFWEKGFYPTEFDTLPLSRQMIYDKERKSKVFIKRINDPKDLEEQEQLWNQ</sequence>
<evidence type="ECO:0000313" key="9">
    <source>
        <dbReference type="EMBL" id="CAD8889959.1"/>
    </source>
</evidence>
<dbReference type="InterPro" id="IPR036393">
    <property type="entry name" value="AceGlu_kinase-like_sf"/>
</dbReference>
<accession>A0A6U5HXT2</accession>
<evidence type="ECO:0000256" key="5">
    <source>
        <dbReference type="ARBA" id="ARBA00023315"/>
    </source>
</evidence>
<dbReference type="PANTHER" id="PTHR30602">
    <property type="entry name" value="AMINO-ACID ACETYLTRANSFERASE"/>
    <property type="match status" value="1"/>
</dbReference>
<dbReference type="EC" id="2.3.1.1" evidence="3"/>
<dbReference type="HAMAP" id="MF_01105">
    <property type="entry name" value="N_acetyl_glu_synth"/>
    <property type="match status" value="1"/>
</dbReference>
<evidence type="ECO:0000256" key="2">
    <source>
        <dbReference type="ARBA" id="ARBA00009145"/>
    </source>
</evidence>
<comment type="similarity">
    <text evidence="2">Belongs to the acetyltransferase family. ArgA subfamily.</text>
</comment>
<protein>
    <recommendedName>
        <fullName evidence="3">amino-acid N-acetyltransferase</fullName>
        <ecNumber evidence="3">2.3.1.1</ecNumber>
    </recommendedName>
</protein>
<dbReference type="EMBL" id="HBFR01023927">
    <property type="protein sequence ID" value="CAD8889958.1"/>
    <property type="molecule type" value="Transcribed_RNA"/>
</dbReference>
<name>A0A6U5HXT2_9STRA</name>
<feature type="domain" description="N-acetyltransferase" evidence="7">
    <location>
        <begin position="287"/>
        <end position="421"/>
    </location>
</feature>
<evidence type="ECO:0000313" key="8">
    <source>
        <dbReference type="EMBL" id="CAD8889958.1"/>
    </source>
</evidence>
<evidence type="ECO:0000256" key="3">
    <source>
        <dbReference type="ARBA" id="ARBA00012697"/>
    </source>
</evidence>
<evidence type="ECO:0000256" key="1">
    <source>
        <dbReference type="ARBA" id="ARBA00004925"/>
    </source>
</evidence>
<dbReference type="GO" id="GO:0004042">
    <property type="term" value="F:L-glutamate N-acetyltransferase activity"/>
    <property type="evidence" value="ECO:0007669"/>
    <property type="project" value="InterPro"/>
</dbReference>
<dbReference type="Pfam" id="PF00696">
    <property type="entry name" value="AA_kinase"/>
    <property type="match status" value="1"/>
</dbReference>
<keyword evidence="5" id="KW-0012">Acyltransferase</keyword>
<dbReference type="Gene3D" id="3.40.630.30">
    <property type="match status" value="1"/>
</dbReference>
<evidence type="ECO:0000256" key="6">
    <source>
        <dbReference type="ARBA" id="ARBA00048372"/>
    </source>
</evidence>
<comment type="pathway">
    <text evidence="1">Amino-acid biosynthesis; L-arginine biosynthesis; N(2)-acetyl-L-ornithine from L-glutamate: step 1/4.</text>
</comment>
<keyword evidence="4" id="KW-0808">Transferase</keyword>
<evidence type="ECO:0000259" key="7">
    <source>
        <dbReference type="PROSITE" id="PS51186"/>
    </source>
</evidence>
<proteinExistence type="inferred from homology"/>
<dbReference type="PANTHER" id="PTHR30602:SF12">
    <property type="entry name" value="AMINO-ACID ACETYLTRANSFERASE NAGS1, CHLOROPLASTIC-RELATED"/>
    <property type="match status" value="1"/>
</dbReference>
<dbReference type="AlphaFoldDB" id="A0A6U5HXT2"/>
<dbReference type="NCBIfam" id="NF003641">
    <property type="entry name" value="PRK05279.1"/>
    <property type="match status" value="1"/>
</dbReference>
<dbReference type="InterPro" id="IPR000182">
    <property type="entry name" value="GNAT_dom"/>
</dbReference>
<dbReference type="SUPFAM" id="SSF53633">
    <property type="entry name" value="Carbamate kinase-like"/>
    <property type="match status" value="1"/>
</dbReference>
<evidence type="ECO:0000256" key="4">
    <source>
        <dbReference type="ARBA" id="ARBA00022679"/>
    </source>
</evidence>
<dbReference type="UniPathway" id="UPA00068">
    <property type="reaction ID" value="UER00106"/>
</dbReference>
<dbReference type="GO" id="GO:0005737">
    <property type="term" value="C:cytoplasm"/>
    <property type="evidence" value="ECO:0007669"/>
    <property type="project" value="InterPro"/>
</dbReference>
<dbReference type="NCBIfam" id="TIGR01890">
    <property type="entry name" value="N-Ac-Glu-synth"/>
    <property type="match status" value="1"/>
</dbReference>
<dbReference type="InterPro" id="IPR010167">
    <property type="entry name" value="NH2A_AcTrfase"/>
</dbReference>